<organism evidence="6 7">
    <name type="scientific">Eiseniibacteriota bacterium</name>
    <dbReference type="NCBI Taxonomy" id="2212470"/>
    <lineage>
        <taxon>Bacteria</taxon>
        <taxon>Candidatus Eiseniibacteriota</taxon>
    </lineage>
</organism>
<keyword evidence="1 5" id="KW-0479">Metal-binding</keyword>
<dbReference type="SUPFAM" id="SSF53187">
    <property type="entry name" value="Zn-dependent exopeptidases"/>
    <property type="match status" value="1"/>
</dbReference>
<dbReference type="Pfam" id="PF05343">
    <property type="entry name" value="Peptidase_M42"/>
    <property type="match status" value="1"/>
</dbReference>
<feature type="binding site" evidence="5">
    <location>
        <position position="310"/>
    </location>
    <ligand>
        <name>Zn(2+)</name>
        <dbReference type="ChEBI" id="CHEBI:29105"/>
        <label>2</label>
    </ligand>
</feature>
<evidence type="ECO:0008006" key="8">
    <source>
        <dbReference type="Google" id="ProtNLM"/>
    </source>
</evidence>
<comment type="similarity">
    <text evidence="3">Belongs to the peptidase M42 family.</text>
</comment>
<dbReference type="AlphaFoldDB" id="A0A948WC45"/>
<dbReference type="PANTHER" id="PTHR32481">
    <property type="entry name" value="AMINOPEPTIDASE"/>
    <property type="match status" value="1"/>
</dbReference>
<dbReference type="GO" id="GO:0046872">
    <property type="term" value="F:metal ion binding"/>
    <property type="evidence" value="ECO:0007669"/>
    <property type="project" value="UniProtKB-UniRule"/>
</dbReference>
<comment type="caution">
    <text evidence="6">The sequence shown here is derived from an EMBL/GenBank/DDBJ whole genome shotgun (WGS) entry which is preliminary data.</text>
</comment>
<evidence type="ECO:0000256" key="5">
    <source>
        <dbReference type="PIRSR" id="PIRSR001123-2"/>
    </source>
</evidence>
<keyword evidence="2" id="KW-0378">Hydrolase</keyword>
<evidence type="ECO:0000256" key="2">
    <source>
        <dbReference type="ARBA" id="ARBA00022801"/>
    </source>
</evidence>
<dbReference type="Gene3D" id="3.40.630.10">
    <property type="entry name" value="Zn peptidases"/>
    <property type="match status" value="1"/>
</dbReference>
<reference evidence="6" key="1">
    <citation type="submission" date="2021-05" db="EMBL/GenBank/DDBJ databases">
        <title>Energy efficiency and biological interactions define the core microbiome of deep oligotrophic groundwater.</title>
        <authorList>
            <person name="Mehrshad M."/>
            <person name="Lopez-Fernandez M."/>
            <person name="Bell E."/>
            <person name="Bernier-Latmani R."/>
            <person name="Bertilsson S."/>
            <person name="Dopson M."/>
        </authorList>
    </citation>
    <scope>NUCLEOTIDE SEQUENCE</scope>
    <source>
        <strain evidence="6">Modern_marine.mb.64</strain>
    </source>
</reference>
<name>A0A948WC45_UNCEI</name>
<feature type="binding site" evidence="5">
    <location>
        <position position="70"/>
    </location>
    <ligand>
        <name>Zn(2+)</name>
        <dbReference type="ChEBI" id="CHEBI:29105"/>
        <label>1</label>
    </ligand>
</feature>
<gene>
    <name evidence="6" type="ORF">KJ970_06580</name>
</gene>
<protein>
    <recommendedName>
        <fullName evidence="8">M20/M25/M40 family metallo-hydrolase</fullName>
    </recommendedName>
</protein>
<evidence type="ECO:0000256" key="1">
    <source>
        <dbReference type="ARBA" id="ARBA00022723"/>
    </source>
</evidence>
<feature type="binding site" evidence="5">
    <location>
        <position position="203"/>
    </location>
    <ligand>
        <name>Zn(2+)</name>
        <dbReference type="ChEBI" id="CHEBI:29105"/>
        <label>2</label>
    </ligand>
</feature>
<accession>A0A948WC45</accession>
<dbReference type="PANTHER" id="PTHR32481:SF7">
    <property type="entry name" value="AMINOPEPTIDASE YHFE-RELATED"/>
    <property type="match status" value="1"/>
</dbReference>
<dbReference type="GO" id="GO:0004177">
    <property type="term" value="F:aminopeptidase activity"/>
    <property type="evidence" value="ECO:0007669"/>
    <property type="project" value="UniProtKB-UniRule"/>
</dbReference>
<dbReference type="PIRSF" id="PIRSF001123">
    <property type="entry name" value="PepA_GA"/>
    <property type="match status" value="1"/>
</dbReference>
<dbReference type="Proteomes" id="UP000777784">
    <property type="component" value="Unassembled WGS sequence"/>
</dbReference>
<dbReference type="InterPro" id="IPR008007">
    <property type="entry name" value="Peptidase_M42"/>
</dbReference>
<proteinExistence type="inferred from homology"/>
<dbReference type="InterPro" id="IPR051464">
    <property type="entry name" value="Peptidase_M42_aminopept"/>
</dbReference>
<dbReference type="EMBL" id="JAHJDP010000032">
    <property type="protein sequence ID" value="MBU2690578.1"/>
    <property type="molecule type" value="Genomic_DNA"/>
</dbReference>
<evidence type="ECO:0000313" key="7">
    <source>
        <dbReference type="Proteomes" id="UP000777784"/>
    </source>
</evidence>
<evidence type="ECO:0000256" key="3">
    <source>
        <dbReference type="PIRNR" id="PIRNR001123"/>
    </source>
</evidence>
<evidence type="ECO:0000256" key="4">
    <source>
        <dbReference type="PIRSR" id="PIRSR001123-1"/>
    </source>
</evidence>
<feature type="binding site" evidence="5">
    <location>
        <position position="170"/>
    </location>
    <ligand>
        <name>Zn(2+)</name>
        <dbReference type="ChEBI" id="CHEBI:29105"/>
        <label>1</label>
    </ligand>
</feature>
<feature type="binding site" evidence="5">
    <location>
        <position position="170"/>
    </location>
    <ligand>
        <name>Zn(2+)</name>
        <dbReference type="ChEBI" id="CHEBI:29105"/>
        <label>2</label>
    </ligand>
</feature>
<sequence>MICTTSNIIERARRICSPPTTSFYEEGVAQVLLAWAAEIGLPRRIDEWGNLHVGPAPGRTKGRTLILTAHMDHPGFVVESVRGRRARCRWFGGVLPDYFDGAIVRIERWSAGRKVKSIRGRITSKSLNERGRVASIRVLFDEAVHAGEIGCWDLPSFRRVGNHLFARAADDLMGCVAITLAMDAIAKLKRRAPVRAIFTRAEEVGFAGATTLALSDLLPREALIIVMETSKELPRALQGRGPVLRVGDRMTLYDPGVAHFLHKTAESLSASDRRFKFQRCLMDGGACEATAFGLLGARTGAFALPLRHYHNMSRTRLAPEMVHLEDLRGLVTLLTAIAGEAAGLPVRGSLPAGEVRQILKIASEYRKDLKRPYKDIGQKLERPID</sequence>
<comment type="cofactor">
    <cofactor evidence="5">
        <name>a divalent metal cation</name>
        <dbReference type="ChEBI" id="CHEBI:60240"/>
    </cofactor>
    <text evidence="5">Binds 2 divalent metal cations per subunit.</text>
</comment>
<evidence type="ECO:0000313" key="6">
    <source>
        <dbReference type="EMBL" id="MBU2690578.1"/>
    </source>
</evidence>
<feature type="active site" description="Proton acceptor" evidence="4">
    <location>
        <position position="202"/>
    </location>
</feature>